<sequence length="255" mass="27938">MAEGYDYYLDQRSLKARNAGKNNLDGAPQTTTKNVDGTSQTKPKGGSANERETLYEILHHLVFAIFVADHGYSCAPLLQRIKTSVSQCAPRIHKASMNTAQDVLLWTRQGSPLRALFVIFGGMMTIITLGATFHAMVISLFVLLAIAGGSLALLCACVTVIYIGALSIAIFAICTVTFWTIVAILTASGWIGFFCTLWLVASKSYELGRQFLTVTGSAIANYADAWHPPKMQNKDSDWGFIIHRRLCTDLHIAAW</sequence>
<feature type="compositionally biased region" description="Polar residues" evidence="1">
    <location>
        <begin position="28"/>
        <end position="42"/>
    </location>
</feature>
<feature type="region of interest" description="Disordered" evidence="1">
    <location>
        <begin position="18"/>
        <end position="48"/>
    </location>
</feature>
<keyword evidence="2" id="KW-0812">Transmembrane</keyword>
<name>A0AAE1KMM9_9FABA</name>
<protein>
    <submittedName>
        <fullName evidence="3">Uncharacterized protein</fullName>
    </submittedName>
</protein>
<dbReference type="PANTHER" id="PTHR35508">
    <property type="entry name" value="VOLTAGE-DEPENDENT L-TYPE CALCIUM CHANNEL SUBUNIT"/>
    <property type="match status" value="1"/>
</dbReference>
<feature type="transmembrane region" description="Helical" evidence="2">
    <location>
        <begin position="151"/>
        <end position="173"/>
    </location>
</feature>
<comment type="caution">
    <text evidence="3">The sequence shown here is derived from an EMBL/GenBank/DDBJ whole genome shotgun (WGS) entry which is preliminary data.</text>
</comment>
<feature type="transmembrane region" description="Helical" evidence="2">
    <location>
        <begin position="179"/>
        <end position="201"/>
    </location>
</feature>
<dbReference type="EMBL" id="JAWXYG010000003">
    <property type="protein sequence ID" value="KAK4278060.1"/>
    <property type="molecule type" value="Genomic_DNA"/>
</dbReference>
<keyword evidence="2" id="KW-0472">Membrane</keyword>
<dbReference type="PANTHER" id="PTHR35508:SF1">
    <property type="entry name" value="VOLTAGE-DEPENDENT L-TYPE CALCIUM CHANNEL SUBUNIT"/>
    <property type="match status" value="1"/>
</dbReference>
<reference evidence="3" key="1">
    <citation type="submission" date="2023-10" db="EMBL/GenBank/DDBJ databases">
        <title>Chromosome-level genome of the transformable northern wattle, Acacia crassicarpa.</title>
        <authorList>
            <person name="Massaro I."/>
            <person name="Sinha N.R."/>
            <person name="Poethig S."/>
            <person name="Leichty A.R."/>
        </authorList>
    </citation>
    <scope>NUCLEOTIDE SEQUENCE</scope>
    <source>
        <strain evidence="3">Acra3RX</strain>
        <tissue evidence="3">Leaf</tissue>
    </source>
</reference>
<evidence type="ECO:0000256" key="2">
    <source>
        <dbReference type="SAM" id="Phobius"/>
    </source>
</evidence>
<proteinExistence type="predicted"/>
<feature type="transmembrane region" description="Helical" evidence="2">
    <location>
        <begin position="115"/>
        <end position="144"/>
    </location>
</feature>
<organism evidence="3 4">
    <name type="scientific">Acacia crassicarpa</name>
    <name type="common">northern wattle</name>
    <dbReference type="NCBI Taxonomy" id="499986"/>
    <lineage>
        <taxon>Eukaryota</taxon>
        <taxon>Viridiplantae</taxon>
        <taxon>Streptophyta</taxon>
        <taxon>Embryophyta</taxon>
        <taxon>Tracheophyta</taxon>
        <taxon>Spermatophyta</taxon>
        <taxon>Magnoliopsida</taxon>
        <taxon>eudicotyledons</taxon>
        <taxon>Gunneridae</taxon>
        <taxon>Pentapetalae</taxon>
        <taxon>rosids</taxon>
        <taxon>fabids</taxon>
        <taxon>Fabales</taxon>
        <taxon>Fabaceae</taxon>
        <taxon>Caesalpinioideae</taxon>
        <taxon>mimosoid clade</taxon>
        <taxon>Acacieae</taxon>
        <taxon>Acacia</taxon>
    </lineage>
</organism>
<keyword evidence="4" id="KW-1185">Reference proteome</keyword>
<dbReference type="AlphaFoldDB" id="A0AAE1KMM9"/>
<evidence type="ECO:0000313" key="3">
    <source>
        <dbReference type="EMBL" id="KAK4278060.1"/>
    </source>
</evidence>
<evidence type="ECO:0000256" key="1">
    <source>
        <dbReference type="SAM" id="MobiDB-lite"/>
    </source>
</evidence>
<evidence type="ECO:0000313" key="4">
    <source>
        <dbReference type="Proteomes" id="UP001293593"/>
    </source>
</evidence>
<gene>
    <name evidence="3" type="ORF">QN277_015959</name>
</gene>
<dbReference type="Proteomes" id="UP001293593">
    <property type="component" value="Unassembled WGS sequence"/>
</dbReference>
<accession>A0AAE1KMM9</accession>
<keyword evidence="2" id="KW-1133">Transmembrane helix</keyword>